<dbReference type="EMBL" id="KN833005">
    <property type="protein sequence ID" value="KIM80196.1"/>
    <property type="molecule type" value="Genomic_DNA"/>
</dbReference>
<dbReference type="HOGENOM" id="CLU_725847_0_0_1"/>
<dbReference type="OrthoDB" id="3256662at2759"/>
<dbReference type="SUPFAM" id="SSF52058">
    <property type="entry name" value="L domain-like"/>
    <property type="match status" value="1"/>
</dbReference>
<dbReference type="Gene3D" id="3.80.10.10">
    <property type="entry name" value="Ribonuclease Inhibitor"/>
    <property type="match status" value="1"/>
</dbReference>
<dbReference type="InterPro" id="IPR032675">
    <property type="entry name" value="LRR_dom_sf"/>
</dbReference>
<evidence type="ECO:0008006" key="3">
    <source>
        <dbReference type="Google" id="ProtNLM"/>
    </source>
</evidence>
<name>A0A0C3FL04_PILCF</name>
<dbReference type="InParanoid" id="A0A0C3FL04"/>
<accession>A0A0C3FL04</accession>
<keyword evidence="2" id="KW-1185">Reference proteome</keyword>
<gene>
    <name evidence="1" type="ORF">PILCRDRAFT_538401</name>
</gene>
<evidence type="ECO:0000313" key="2">
    <source>
        <dbReference type="Proteomes" id="UP000054166"/>
    </source>
</evidence>
<protein>
    <recommendedName>
        <fullName evidence="3">F-box domain-containing protein</fullName>
    </recommendedName>
</protein>
<sequence length="381" mass="42962">MKFCRELVAGDETASYLGQYVKECTVTHWMQAVEEGQWVFANFLKVYVKSITRLVNLETLRLHDTPIDLKFLAGLGALEKLRSLSISHCEFKSLTKDYKSSTPPLRLTHFELRSHRDALLAPLSQIIASSFLRTLHTNSWGFLRAVMSQTVDFSIETLAIPIYIPEIVHLRDFLNKTPSITELSISDVLFTGPYNQLLYPMLDLAPSSLPRLSRLECPACLISDLVPGRPLQSIRINSRVLDGSRSREDVMRDEKRALSVLKRSTAPITTLRVSGDVYTSASFDQIFPQLNTLILDIPLAPVHSKVRLSKTYAQNGHAHRLSKAWISVAGHSRRGISIFPFNSQLCPELLQHFRPSYSCVSPTKWNGEDVMSTMVYGILLS</sequence>
<organism evidence="1 2">
    <name type="scientific">Piloderma croceum (strain F 1598)</name>
    <dbReference type="NCBI Taxonomy" id="765440"/>
    <lineage>
        <taxon>Eukaryota</taxon>
        <taxon>Fungi</taxon>
        <taxon>Dikarya</taxon>
        <taxon>Basidiomycota</taxon>
        <taxon>Agaricomycotina</taxon>
        <taxon>Agaricomycetes</taxon>
        <taxon>Agaricomycetidae</taxon>
        <taxon>Atheliales</taxon>
        <taxon>Atheliaceae</taxon>
        <taxon>Piloderma</taxon>
    </lineage>
</organism>
<reference evidence="1 2" key="1">
    <citation type="submission" date="2014-04" db="EMBL/GenBank/DDBJ databases">
        <authorList>
            <consortium name="DOE Joint Genome Institute"/>
            <person name="Kuo A."/>
            <person name="Tarkka M."/>
            <person name="Buscot F."/>
            <person name="Kohler A."/>
            <person name="Nagy L.G."/>
            <person name="Floudas D."/>
            <person name="Copeland A."/>
            <person name="Barry K.W."/>
            <person name="Cichocki N."/>
            <person name="Veneault-Fourrey C."/>
            <person name="LaButti K."/>
            <person name="Lindquist E.A."/>
            <person name="Lipzen A."/>
            <person name="Lundell T."/>
            <person name="Morin E."/>
            <person name="Murat C."/>
            <person name="Sun H."/>
            <person name="Tunlid A."/>
            <person name="Henrissat B."/>
            <person name="Grigoriev I.V."/>
            <person name="Hibbett D.S."/>
            <person name="Martin F."/>
            <person name="Nordberg H.P."/>
            <person name="Cantor M.N."/>
            <person name="Hua S.X."/>
        </authorList>
    </citation>
    <scope>NUCLEOTIDE SEQUENCE [LARGE SCALE GENOMIC DNA]</scope>
    <source>
        <strain evidence="1 2">F 1598</strain>
    </source>
</reference>
<dbReference type="AlphaFoldDB" id="A0A0C3FL04"/>
<evidence type="ECO:0000313" key="1">
    <source>
        <dbReference type="EMBL" id="KIM80196.1"/>
    </source>
</evidence>
<reference evidence="2" key="2">
    <citation type="submission" date="2015-01" db="EMBL/GenBank/DDBJ databases">
        <title>Evolutionary Origins and Diversification of the Mycorrhizal Mutualists.</title>
        <authorList>
            <consortium name="DOE Joint Genome Institute"/>
            <consortium name="Mycorrhizal Genomics Consortium"/>
            <person name="Kohler A."/>
            <person name="Kuo A."/>
            <person name="Nagy L.G."/>
            <person name="Floudas D."/>
            <person name="Copeland A."/>
            <person name="Barry K.W."/>
            <person name="Cichocki N."/>
            <person name="Veneault-Fourrey C."/>
            <person name="LaButti K."/>
            <person name="Lindquist E.A."/>
            <person name="Lipzen A."/>
            <person name="Lundell T."/>
            <person name="Morin E."/>
            <person name="Murat C."/>
            <person name="Riley R."/>
            <person name="Ohm R."/>
            <person name="Sun H."/>
            <person name="Tunlid A."/>
            <person name="Henrissat B."/>
            <person name="Grigoriev I.V."/>
            <person name="Hibbett D.S."/>
            <person name="Martin F."/>
        </authorList>
    </citation>
    <scope>NUCLEOTIDE SEQUENCE [LARGE SCALE GENOMIC DNA]</scope>
    <source>
        <strain evidence="2">F 1598</strain>
    </source>
</reference>
<dbReference type="Proteomes" id="UP000054166">
    <property type="component" value="Unassembled WGS sequence"/>
</dbReference>
<proteinExistence type="predicted"/>